<sequence length="106" mass="12519">MEPTNTSYSITTHTPNVQLTQNHQSFQLIYRSTRLRRKKTDESEPKPYKREIPSGQPRRIHAFQRSTPIQPRRDKGSHFVHHPWPAFEQPDSHQKMVAKNIFVTVC</sequence>
<name>Q9SI59_ARATH</name>
<feature type="compositionally biased region" description="Basic and acidic residues" evidence="1">
    <location>
        <begin position="39"/>
        <end position="52"/>
    </location>
</feature>
<gene>
    <name evidence="2" type="ordered locus">At2g16590</name>
</gene>
<accession>Q9SI59</accession>
<dbReference type="PIR" id="G84541">
    <property type="entry name" value="G84541"/>
</dbReference>
<protein>
    <submittedName>
        <fullName evidence="2">Uncharacterized protein At2g16590</fullName>
    </submittedName>
</protein>
<dbReference type="EMBL" id="AC007195">
    <property type="protein sequence ID" value="AAD26488.1"/>
    <property type="molecule type" value="Genomic_DNA"/>
</dbReference>
<reference evidence="2" key="2">
    <citation type="submission" date="2000-03" db="EMBL/GenBank/DDBJ databases">
        <authorList>
            <person name="Lin X."/>
            <person name="Kaul S."/>
            <person name="Shea T.P."/>
            <person name="Fujii C.Y."/>
            <person name="Shen M."/>
            <person name="VanAken S.E."/>
            <person name="Barnstead M.E."/>
            <person name="Mason T.M."/>
            <person name="Bowman C.L."/>
            <person name="Ronning C.M."/>
            <person name="Benito M.-I."/>
            <person name="Carrera A.J."/>
            <person name="Creasy T.H."/>
            <person name="Buell C.R."/>
            <person name="Town C.D."/>
            <person name="Nierman W.C."/>
            <person name="Fraser C.M."/>
            <person name="Venter J.C."/>
        </authorList>
    </citation>
    <scope>NUCLEOTIDE SEQUENCE</scope>
</reference>
<evidence type="ECO:0000313" key="2">
    <source>
        <dbReference type="EMBL" id="AAD26488.1"/>
    </source>
</evidence>
<evidence type="ECO:0000256" key="1">
    <source>
        <dbReference type="SAM" id="MobiDB-lite"/>
    </source>
</evidence>
<feature type="region of interest" description="Disordered" evidence="1">
    <location>
        <begin position="33"/>
        <end position="88"/>
    </location>
</feature>
<proteinExistence type="predicted"/>
<reference key="1">
    <citation type="journal article" date="1999" name="Nature">
        <title>Sequence and analysis of chromosome 2 of the plant Arabidopsis thaliana.</title>
        <authorList>
            <person name="Lin X."/>
            <person name="Kaul S."/>
            <person name="Rounsley S."/>
            <person name="Shea T.P."/>
            <person name="Benito M.I."/>
            <person name="Town C.D."/>
            <person name="Fujii C.Y."/>
            <person name="Mason T."/>
            <person name="Bowman C.L."/>
            <person name="Barnstead M."/>
            <person name="Feldblyum T.V."/>
            <person name="Buell C.R."/>
            <person name="Ketchum K.A."/>
            <person name="Lee J."/>
            <person name="Ronning C.M."/>
            <person name="Koo H.L."/>
            <person name="Moffat K.S."/>
            <person name="Cronin L.A."/>
            <person name="Shen M."/>
            <person name="Pai G."/>
            <person name="Van Aken S."/>
            <person name="Umayam L."/>
            <person name="Tallon L.J."/>
            <person name="Gill J.E."/>
            <person name="Adams M.D."/>
            <person name="Carrera A.J."/>
            <person name="Creasy T.H."/>
            <person name="Goodman H.M."/>
            <person name="Somerville C.R."/>
            <person name="Copenhaver G.P."/>
            <person name="Preuss D."/>
            <person name="Nierman W.C."/>
            <person name="White O."/>
            <person name="Eisen J.A."/>
            <person name="Salzberg S.L."/>
            <person name="Fraser C.M."/>
            <person name="Venter J.C."/>
        </authorList>
    </citation>
    <scope>NUCLEOTIDE SEQUENCE [LARGE SCALE GENOMIC DNA]</scope>
    <source>
        <strain>cv. Columbia</strain>
    </source>
</reference>
<dbReference type="AlphaFoldDB" id="Q9SI59"/>
<organism evidence="2">
    <name type="scientific">Arabidopsis thaliana</name>
    <name type="common">Mouse-ear cress</name>
    <dbReference type="NCBI Taxonomy" id="3702"/>
    <lineage>
        <taxon>Eukaryota</taxon>
        <taxon>Viridiplantae</taxon>
        <taxon>Streptophyta</taxon>
        <taxon>Embryophyta</taxon>
        <taxon>Tracheophyta</taxon>
        <taxon>Spermatophyta</taxon>
        <taxon>Magnoliopsida</taxon>
        <taxon>eudicotyledons</taxon>
        <taxon>Gunneridae</taxon>
        <taxon>Pentapetalae</taxon>
        <taxon>rosids</taxon>
        <taxon>malvids</taxon>
        <taxon>Brassicales</taxon>
        <taxon>Brassicaceae</taxon>
        <taxon>Camelineae</taxon>
        <taxon>Arabidopsis</taxon>
    </lineage>
</organism>
<reference evidence="2" key="3">
    <citation type="submission" date="2002-02" db="EMBL/GenBank/DDBJ databases">
        <authorList>
            <person name="Town C.D."/>
            <person name="Kaul S."/>
        </authorList>
    </citation>
    <scope>NUCLEOTIDE SEQUENCE</scope>
</reference>